<feature type="domain" description="HTH gntR-type" evidence="4">
    <location>
        <begin position="15"/>
        <end position="82"/>
    </location>
</feature>
<evidence type="ECO:0000256" key="2">
    <source>
        <dbReference type="ARBA" id="ARBA00023125"/>
    </source>
</evidence>
<evidence type="ECO:0000259" key="4">
    <source>
        <dbReference type="PROSITE" id="PS50949"/>
    </source>
</evidence>
<keyword evidence="6" id="KW-1185">Reference proteome</keyword>
<proteinExistence type="predicted"/>
<gene>
    <name evidence="5" type="ORF">HAHE_01120</name>
</gene>
<dbReference type="InterPro" id="IPR000524">
    <property type="entry name" value="Tscrpt_reg_HTH_GntR"/>
</dbReference>
<dbReference type="Gene3D" id="1.20.120.530">
    <property type="entry name" value="GntR ligand-binding domain-like"/>
    <property type="match status" value="1"/>
</dbReference>
<evidence type="ECO:0000313" key="5">
    <source>
        <dbReference type="EMBL" id="BCX46204.1"/>
    </source>
</evidence>
<dbReference type="EMBL" id="AP024702">
    <property type="protein sequence ID" value="BCX46204.1"/>
    <property type="molecule type" value="Genomic_DNA"/>
</dbReference>
<evidence type="ECO:0000256" key="1">
    <source>
        <dbReference type="ARBA" id="ARBA00023015"/>
    </source>
</evidence>
<dbReference type="PROSITE" id="PS50949">
    <property type="entry name" value="HTH_GNTR"/>
    <property type="match status" value="1"/>
</dbReference>
<dbReference type="PANTHER" id="PTHR43537:SF5">
    <property type="entry name" value="UXU OPERON TRANSCRIPTIONAL REGULATOR"/>
    <property type="match status" value="1"/>
</dbReference>
<protein>
    <submittedName>
        <fullName evidence="5">GntR family transcriptional regulator</fullName>
    </submittedName>
</protein>
<organism evidence="5 6">
    <name type="scientific">Haloferula helveola</name>
    <dbReference type="NCBI Taxonomy" id="490095"/>
    <lineage>
        <taxon>Bacteria</taxon>
        <taxon>Pseudomonadati</taxon>
        <taxon>Verrucomicrobiota</taxon>
        <taxon>Verrucomicrobiia</taxon>
        <taxon>Verrucomicrobiales</taxon>
        <taxon>Verrucomicrobiaceae</taxon>
        <taxon>Haloferula</taxon>
    </lineage>
</organism>
<dbReference type="Pfam" id="PF00392">
    <property type="entry name" value="GntR"/>
    <property type="match status" value="1"/>
</dbReference>
<sequence>MSKIPPQNGRVAPIRTIREQIAGRLRADILSGALPRGSKLREQELAERFGVSRGPIRDVLMQLGQHGLVVSEPNCGSRVSDAPAEWMQPLVVKVRREIEIRALRRSIRRLDEADLKRLETIVDELGEVCREGDMSRIGELDLAFHECLLECAGEPDLLDVWRPIVTRMILHYSRLLEMEQIHAEHYAIFEAVRDRDLSRAIAALEQNIQ</sequence>
<dbReference type="InterPro" id="IPR036388">
    <property type="entry name" value="WH-like_DNA-bd_sf"/>
</dbReference>
<dbReference type="SUPFAM" id="SSF48008">
    <property type="entry name" value="GntR ligand-binding domain-like"/>
    <property type="match status" value="1"/>
</dbReference>
<dbReference type="InterPro" id="IPR036390">
    <property type="entry name" value="WH_DNA-bd_sf"/>
</dbReference>
<evidence type="ECO:0000313" key="6">
    <source>
        <dbReference type="Proteomes" id="UP001374893"/>
    </source>
</evidence>
<dbReference type="CDD" id="cd07377">
    <property type="entry name" value="WHTH_GntR"/>
    <property type="match status" value="1"/>
</dbReference>
<reference evidence="5 6" key="1">
    <citation type="submission" date="2021-06" db="EMBL/GenBank/DDBJ databases">
        <title>Complete genome of Haloferula helveola possessing various polysaccharide degrading enzymes.</title>
        <authorList>
            <person name="Takami H."/>
            <person name="Huang C."/>
            <person name="Hamasaki K."/>
        </authorList>
    </citation>
    <scope>NUCLEOTIDE SEQUENCE [LARGE SCALE GENOMIC DNA]</scope>
    <source>
        <strain evidence="5 6">CN-1</strain>
    </source>
</reference>
<name>A0ABM7REK1_9BACT</name>
<dbReference type="RefSeq" id="WP_338687603.1">
    <property type="nucleotide sequence ID" value="NZ_AP024702.1"/>
</dbReference>
<dbReference type="Pfam" id="PF07729">
    <property type="entry name" value="FCD"/>
    <property type="match status" value="1"/>
</dbReference>
<keyword evidence="1" id="KW-0805">Transcription regulation</keyword>
<keyword evidence="2" id="KW-0238">DNA-binding</keyword>
<keyword evidence="3" id="KW-0804">Transcription</keyword>
<dbReference type="SUPFAM" id="SSF46785">
    <property type="entry name" value="Winged helix' DNA-binding domain"/>
    <property type="match status" value="1"/>
</dbReference>
<dbReference type="SMART" id="SM00345">
    <property type="entry name" value="HTH_GNTR"/>
    <property type="match status" value="1"/>
</dbReference>
<dbReference type="PANTHER" id="PTHR43537">
    <property type="entry name" value="TRANSCRIPTIONAL REGULATOR, GNTR FAMILY"/>
    <property type="match status" value="1"/>
</dbReference>
<accession>A0ABM7REK1</accession>
<dbReference type="SMART" id="SM00895">
    <property type="entry name" value="FCD"/>
    <property type="match status" value="1"/>
</dbReference>
<dbReference type="InterPro" id="IPR011711">
    <property type="entry name" value="GntR_C"/>
</dbReference>
<dbReference type="Gene3D" id="1.10.10.10">
    <property type="entry name" value="Winged helix-like DNA-binding domain superfamily/Winged helix DNA-binding domain"/>
    <property type="match status" value="1"/>
</dbReference>
<dbReference type="Proteomes" id="UP001374893">
    <property type="component" value="Chromosome"/>
</dbReference>
<dbReference type="InterPro" id="IPR008920">
    <property type="entry name" value="TF_FadR/GntR_C"/>
</dbReference>
<evidence type="ECO:0000256" key="3">
    <source>
        <dbReference type="ARBA" id="ARBA00023163"/>
    </source>
</evidence>
<dbReference type="PRINTS" id="PR00035">
    <property type="entry name" value="HTHGNTR"/>
</dbReference>